<evidence type="ECO:0000256" key="6">
    <source>
        <dbReference type="ARBA" id="ARBA00023002"/>
    </source>
</evidence>
<dbReference type="InterPro" id="IPR026259">
    <property type="entry name" value="MauG/Cytc_peroxidase"/>
</dbReference>
<dbReference type="InterPro" id="IPR004852">
    <property type="entry name" value="Di-haem_cyt_c_peroxidsae"/>
</dbReference>
<evidence type="ECO:0000256" key="8">
    <source>
        <dbReference type="PROSITE-ProRule" id="PRU00433"/>
    </source>
</evidence>
<dbReference type="GO" id="GO:0004601">
    <property type="term" value="F:peroxidase activity"/>
    <property type="evidence" value="ECO:0007669"/>
    <property type="project" value="UniProtKB-KW"/>
</dbReference>
<dbReference type="PANTHER" id="PTHR30600:SF7">
    <property type="entry name" value="CYTOCHROME C PEROXIDASE-RELATED"/>
    <property type="match status" value="1"/>
</dbReference>
<keyword evidence="7 8" id="KW-0408">Iron</keyword>
<reference evidence="11 12" key="1">
    <citation type="submission" date="2022-11" db="EMBL/GenBank/DDBJ databases">
        <title>Minimal conservation of predation-associated metabolite biosynthetic gene clusters underscores biosynthetic potential of Myxococcota including descriptions for ten novel species: Archangium lansinium sp. nov., Myxococcus landrumus sp. nov., Nannocystis bai.</title>
        <authorList>
            <person name="Ahearne A."/>
            <person name="Stevens C."/>
            <person name="Dowd S."/>
        </authorList>
    </citation>
    <scope>NUCLEOTIDE SEQUENCE [LARGE SCALE GENOMIC DNA]</scope>
    <source>
        <strain evidence="11 12">NCELM</strain>
    </source>
</reference>
<keyword evidence="6" id="KW-0560">Oxidoreductase</keyword>
<evidence type="ECO:0000313" key="11">
    <source>
        <dbReference type="EMBL" id="MDC0675714.1"/>
    </source>
</evidence>
<dbReference type="InterPro" id="IPR009056">
    <property type="entry name" value="Cyt_c-like_dom"/>
</dbReference>
<dbReference type="InterPro" id="IPR036909">
    <property type="entry name" value="Cyt_c-like_dom_sf"/>
</dbReference>
<comment type="caution">
    <text evidence="11">The sequence shown here is derived from an EMBL/GenBank/DDBJ whole genome shotgun (WGS) entry which is preliminary data.</text>
</comment>
<evidence type="ECO:0000256" key="3">
    <source>
        <dbReference type="ARBA" id="ARBA00022723"/>
    </source>
</evidence>
<gene>
    <name evidence="11" type="ORF">POL58_48750</name>
</gene>
<dbReference type="EMBL" id="JAQNDN010000028">
    <property type="protein sequence ID" value="MDC0675714.1"/>
    <property type="molecule type" value="Genomic_DNA"/>
</dbReference>
<feature type="domain" description="Cytochrome c" evidence="10">
    <location>
        <begin position="205"/>
        <end position="315"/>
    </location>
</feature>
<proteinExistence type="predicted"/>
<dbReference type="InterPro" id="IPR051395">
    <property type="entry name" value="Cytochrome_c_Peroxidase/MauG"/>
</dbReference>
<comment type="subcellular location">
    <subcellularLocation>
        <location evidence="1">Periplasm</location>
    </subcellularLocation>
</comment>
<dbReference type="PROSITE" id="PS51007">
    <property type="entry name" value="CYTC"/>
    <property type="match status" value="1"/>
</dbReference>
<dbReference type="Proteomes" id="UP001217838">
    <property type="component" value="Unassembled WGS sequence"/>
</dbReference>
<evidence type="ECO:0000256" key="7">
    <source>
        <dbReference type="ARBA" id="ARBA00023004"/>
    </source>
</evidence>
<keyword evidence="2 8" id="KW-0349">Heme</keyword>
<keyword evidence="4 9" id="KW-0732">Signal</keyword>
<keyword evidence="3 8" id="KW-0479">Metal-binding</keyword>
<organism evidence="11 12">
    <name type="scientific">Nannocystis radixulma</name>
    <dbReference type="NCBI Taxonomy" id="2995305"/>
    <lineage>
        <taxon>Bacteria</taxon>
        <taxon>Pseudomonadati</taxon>
        <taxon>Myxococcota</taxon>
        <taxon>Polyangia</taxon>
        <taxon>Nannocystales</taxon>
        <taxon>Nannocystaceae</taxon>
        <taxon>Nannocystis</taxon>
    </lineage>
</organism>
<name>A0ABT5BNH3_9BACT</name>
<keyword evidence="11" id="KW-0575">Peroxidase</keyword>
<dbReference type="RefSeq" id="WP_272011130.1">
    <property type="nucleotide sequence ID" value="NZ_JAQNDN010000028.1"/>
</dbReference>
<evidence type="ECO:0000313" key="12">
    <source>
        <dbReference type="Proteomes" id="UP001217838"/>
    </source>
</evidence>
<dbReference type="Gene3D" id="1.10.760.10">
    <property type="entry name" value="Cytochrome c-like domain"/>
    <property type="match status" value="2"/>
</dbReference>
<evidence type="ECO:0000256" key="9">
    <source>
        <dbReference type="SAM" id="SignalP"/>
    </source>
</evidence>
<sequence>MPTRRTELLLVCSLFTSLLACTDEPDATALRAEALGHLAPLPTVDPDLPAPRVELGRALYFEKALSRSGTLSCNGCHDLARHGVDGEATSPGFASERGGRNSPTTFNAFLHVAQFWDGRAATVEEQATGPILNPVEMGMPDAATVEATLAASAKYPGLFAAAFPDDAAPLTLANVGRAIGAFERTLLTPAPIDDFLRGDDEALDAAELRGLGLFLELGCDGCHDGAALGGGQFRPLLGRMTPDAGRFAVTGDERDRGVFKVPGLRNVAETGPYLHDGSIATLAEAVDLMVEHHAERRPLEADARADLLAFLAALSGPVDEFAAAQ</sequence>
<keyword evidence="5" id="KW-0574">Periplasm</keyword>
<evidence type="ECO:0000256" key="2">
    <source>
        <dbReference type="ARBA" id="ARBA00022617"/>
    </source>
</evidence>
<evidence type="ECO:0000256" key="5">
    <source>
        <dbReference type="ARBA" id="ARBA00022764"/>
    </source>
</evidence>
<dbReference type="SUPFAM" id="SSF46626">
    <property type="entry name" value="Cytochrome c"/>
    <property type="match status" value="2"/>
</dbReference>
<accession>A0ABT5BNH3</accession>
<evidence type="ECO:0000256" key="4">
    <source>
        <dbReference type="ARBA" id="ARBA00022729"/>
    </source>
</evidence>
<protein>
    <submittedName>
        <fullName evidence="11">Cytochrome c peroxidase</fullName>
    </submittedName>
</protein>
<dbReference type="Pfam" id="PF03150">
    <property type="entry name" value="CCP_MauG"/>
    <property type="match status" value="1"/>
</dbReference>
<evidence type="ECO:0000256" key="1">
    <source>
        <dbReference type="ARBA" id="ARBA00004418"/>
    </source>
</evidence>
<evidence type="ECO:0000259" key="10">
    <source>
        <dbReference type="PROSITE" id="PS51007"/>
    </source>
</evidence>
<feature type="chain" id="PRO_5046822266" evidence="9">
    <location>
        <begin position="21"/>
        <end position="325"/>
    </location>
</feature>
<feature type="signal peptide" evidence="9">
    <location>
        <begin position="1"/>
        <end position="20"/>
    </location>
</feature>
<dbReference type="PANTHER" id="PTHR30600">
    <property type="entry name" value="CYTOCHROME C PEROXIDASE-RELATED"/>
    <property type="match status" value="1"/>
</dbReference>
<keyword evidence="12" id="KW-1185">Reference proteome</keyword>
<dbReference type="PIRSF" id="PIRSF000294">
    <property type="entry name" value="Cytochrome-c_peroxidase"/>
    <property type="match status" value="1"/>
</dbReference>
<dbReference type="PROSITE" id="PS51257">
    <property type="entry name" value="PROKAR_LIPOPROTEIN"/>
    <property type="match status" value="1"/>
</dbReference>